<proteinExistence type="predicted"/>
<name>A0A0B2UHJ3_9GAMM</name>
<comment type="caution">
    <text evidence="1">The sequence shown here is derived from an EMBL/GenBank/DDBJ whole genome shotgun (WGS) entry which is preliminary data.</text>
</comment>
<evidence type="ECO:0000313" key="1">
    <source>
        <dbReference type="EMBL" id="KHN68773.1"/>
    </source>
</evidence>
<protein>
    <submittedName>
        <fullName evidence="1">Uncharacterized protein</fullName>
    </submittedName>
</protein>
<accession>A0A0B2UHJ3</accession>
<reference evidence="1 2" key="1">
    <citation type="submission" date="2014-03" db="EMBL/GenBank/DDBJ databases">
        <title>Genome sequence of the diesel-degrader and plant-growth promoter Acinetobacter oleivorans PF-1 isolated from the roots of poplar tree.</title>
        <authorList>
            <person name="Gkorezis P."/>
            <person name="van Hamme J."/>
            <person name="Rineau F."/>
            <person name="Vangronsveld J."/>
            <person name="Francetti A."/>
        </authorList>
    </citation>
    <scope>NUCLEOTIDE SEQUENCE [LARGE SCALE GENOMIC DNA]</scope>
    <source>
        <strain evidence="1 2">PF1</strain>
    </source>
</reference>
<dbReference type="AlphaFoldDB" id="A0A0B2UHJ3"/>
<evidence type="ECO:0000313" key="2">
    <source>
        <dbReference type="Proteomes" id="UP000031012"/>
    </source>
</evidence>
<gene>
    <name evidence="1" type="ORF">DH17_00365</name>
</gene>
<organism evidence="1 2">
    <name type="scientific">Acinetobacter oleivorans</name>
    <dbReference type="NCBI Taxonomy" id="1148157"/>
    <lineage>
        <taxon>Bacteria</taxon>
        <taxon>Pseudomonadati</taxon>
        <taxon>Pseudomonadota</taxon>
        <taxon>Gammaproteobacteria</taxon>
        <taxon>Moraxellales</taxon>
        <taxon>Moraxellaceae</taxon>
        <taxon>Acinetobacter</taxon>
    </lineage>
</organism>
<dbReference type="EMBL" id="JHQK01000001">
    <property type="protein sequence ID" value="KHN68773.1"/>
    <property type="molecule type" value="Genomic_DNA"/>
</dbReference>
<dbReference type="Proteomes" id="UP000031012">
    <property type="component" value="Unassembled WGS sequence"/>
</dbReference>
<sequence>MKLSHLAVETYNDPNSLKEVVGLSFIGSSDSFHFAVPHNDIQNIKVVDANGRFMLSYHGLNVSLDEQTAKALQEKIDEVKSKS</sequence>